<feature type="compositionally biased region" description="Polar residues" evidence="1">
    <location>
        <begin position="399"/>
        <end position="409"/>
    </location>
</feature>
<protein>
    <submittedName>
        <fullName evidence="2">Uncharacterized protein</fullName>
    </submittedName>
</protein>
<accession>A0A6A6V5M9</accession>
<dbReference type="EMBL" id="MU006580">
    <property type="protein sequence ID" value="KAF2745878.1"/>
    <property type="molecule type" value="Genomic_DNA"/>
</dbReference>
<reference evidence="2" key="1">
    <citation type="journal article" date="2020" name="Stud. Mycol.">
        <title>101 Dothideomycetes genomes: a test case for predicting lifestyles and emergence of pathogens.</title>
        <authorList>
            <person name="Haridas S."/>
            <person name="Albert R."/>
            <person name="Binder M."/>
            <person name="Bloem J."/>
            <person name="Labutti K."/>
            <person name="Salamov A."/>
            <person name="Andreopoulos B."/>
            <person name="Baker S."/>
            <person name="Barry K."/>
            <person name="Bills G."/>
            <person name="Bluhm B."/>
            <person name="Cannon C."/>
            <person name="Castanera R."/>
            <person name="Culley D."/>
            <person name="Daum C."/>
            <person name="Ezra D."/>
            <person name="Gonzalez J."/>
            <person name="Henrissat B."/>
            <person name="Kuo A."/>
            <person name="Liang C."/>
            <person name="Lipzen A."/>
            <person name="Lutzoni F."/>
            <person name="Magnuson J."/>
            <person name="Mondo S."/>
            <person name="Nolan M."/>
            <person name="Ohm R."/>
            <person name="Pangilinan J."/>
            <person name="Park H.-J."/>
            <person name="Ramirez L."/>
            <person name="Alfaro M."/>
            <person name="Sun H."/>
            <person name="Tritt A."/>
            <person name="Yoshinaga Y."/>
            <person name="Zwiers L.-H."/>
            <person name="Turgeon B."/>
            <person name="Goodwin S."/>
            <person name="Spatafora J."/>
            <person name="Crous P."/>
            <person name="Grigoriev I."/>
        </authorList>
    </citation>
    <scope>NUCLEOTIDE SEQUENCE</scope>
    <source>
        <strain evidence="2">CBS 119925</strain>
    </source>
</reference>
<dbReference type="AlphaFoldDB" id="A0A6A6V5M9"/>
<evidence type="ECO:0000313" key="3">
    <source>
        <dbReference type="Proteomes" id="UP000799440"/>
    </source>
</evidence>
<feature type="region of interest" description="Disordered" evidence="1">
    <location>
        <begin position="214"/>
        <end position="323"/>
    </location>
</feature>
<sequence>MHEDFASSSTPRLSLHFTPGFSDSLHNIIDDMFGHPGISAFEFAGQESEKIEEARQSDTMAQKKKIEKLEELNLSGTHDTQLGNITTISSNGNDSNDTITALPPSPNPKFKSPFLNHTPRTFEVPALRPVKKFDFLKGHYHGSAGGKAVGRANSVSEAGSESDAAKGASRGVTSRSVSQGGFQRKTGSWSQYWHQEPPRDWSVEDVIRAVREAEGEHDAALSGRRGSQREGDDEEAEADTGGVGEDLTRTTTRTTHPVDPQAEVPLQTGEVQAKPYIRSSEEAEPASPARYRQVGLNTSNTSKRRRRQTPFKLSAPSSLKSRHSPLEPLVAHHRKASGCSLDGEGLGQRVPDTDVVDAEGEADLSSSTFQVIQEYLEHPHLIEPVASAVVEADAEANPLNRSSSNSTDLNAARSPPTYPVDNTPALPNRNPKRLTPLDVPLRPHSGTSDFTSAAQGQYTPYTPTSPPGGLHSNPPEPTQPLLLSKRRVTPGPPGLAGNSKIGRMAPPILGHTALTLTADLNDLSYYLKHTGPPSSSSSSQAGKRGRRRSARNGGGVKVGLRMFGSGTAHGRRGGKGGKVVKKKSRMARGSMEVSGSGGMARKRRSGDVGGGVRERYPTPSCAREVVTTSGARCLRIVIPSSDDEAAELDGGDGRGTRRSVVWTDEMLNPLAGPEVEKAIAGTGNEEDQGRVVISGRSTKREPKGVVPVPVEHHPLLTREEQTRARKLRDLRRMLESGVAKKGIVQEDTGAGASRDMDHEKKAGGETYLETKGSTAMAPALSSASTCTLASAEMEQRHSRSKMLLLQDRVMTLQRQNTELAEALARIVGYEFEDGDLDAGAVLRAYRQIKTGSGDSGYGFGGRRGRVFTQ</sequence>
<feature type="compositionally biased region" description="Polar residues" evidence="1">
    <location>
        <begin position="171"/>
        <end position="193"/>
    </location>
</feature>
<organism evidence="2 3">
    <name type="scientific">Sporormia fimetaria CBS 119925</name>
    <dbReference type="NCBI Taxonomy" id="1340428"/>
    <lineage>
        <taxon>Eukaryota</taxon>
        <taxon>Fungi</taxon>
        <taxon>Dikarya</taxon>
        <taxon>Ascomycota</taxon>
        <taxon>Pezizomycotina</taxon>
        <taxon>Dothideomycetes</taxon>
        <taxon>Pleosporomycetidae</taxon>
        <taxon>Pleosporales</taxon>
        <taxon>Sporormiaceae</taxon>
        <taxon>Sporormia</taxon>
    </lineage>
</organism>
<proteinExistence type="predicted"/>
<feature type="region of interest" description="Disordered" evidence="1">
    <location>
        <begin position="142"/>
        <end position="198"/>
    </location>
</feature>
<dbReference type="OrthoDB" id="3675887at2759"/>
<gene>
    <name evidence="2" type="ORF">M011DRAFT_527391</name>
</gene>
<feature type="region of interest" description="Disordered" evidence="1">
    <location>
        <begin position="529"/>
        <end position="615"/>
    </location>
</feature>
<name>A0A6A6V5M9_9PLEO</name>
<feature type="compositionally biased region" description="Polar residues" evidence="1">
    <location>
        <begin position="445"/>
        <end position="454"/>
    </location>
</feature>
<evidence type="ECO:0000313" key="2">
    <source>
        <dbReference type="EMBL" id="KAF2745878.1"/>
    </source>
</evidence>
<evidence type="ECO:0000256" key="1">
    <source>
        <dbReference type="SAM" id="MobiDB-lite"/>
    </source>
</evidence>
<feature type="compositionally biased region" description="Basic residues" evidence="1">
    <location>
        <begin position="569"/>
        <end position="586"/>
    </location>
</feature>
<feature type="region of interest" description="Disordered" evidence="1">
    <location>
        <begin position="396"/>
        <end position="502"/>
    </location>
</feature>
<dbReference type="Proteomes" id="UP000799440">
    <property type="component" value="Unassembled WGS sequence"/>
</dbReference>
<keyword evidence="3" id="KW-1185">Reference proteome</keyword>